<feature type="binding site" evidence="5">
    <location>
        <position position="67"/>
    </location>
    <ligand>
        <name>a divalent metal cation</name>
        <dbReference type="ChEBI" id="CHEBI:60240"/>
        <label>1</label>
    </ligand>
</feature>
<keyword evidence="7" id="KW-1185">Reference proteome</keyword>
<dbReference type="InterPro" id="IPR002678">
    <property type="entry name" value="DUF34/NIF3"/>
</dbReference>
<comment type="similarity">
    <text evidence="1 4">Belongs to the GTP cyclohydrolase I type 2/NIF3 family.</text>
</comment>
<dbReference type="PIRSF" id="PIRSF037489">
    <property type="entry name" value="UCP037489_NIF3_YqfO"/>
    <property type="match status" value="1"/>
</dbReference>
<dbReference type="PANTHER" id="PTHR13799:SF14">
    <property type="entry name" value="GTP CYCLOHYDROLASE 1 TYPE 2 HOMOLOG"/>
    <property type="match status" value="1"/>
</dbReference>
<dbReference type="InterPro" id="IPR015867">
    <property type="entry name" value="N-reg_PII/ATP_PRibTrfase_C"/>
</dbReference>
<dbReference type="InterPro" id="IPR036069">
    <property type="entry name" value="DUF34/NIF3_sf"/>
</dbReference>
<feature type="binding site" evidence="5">
    <location>
        <position position="331"/>
    </location>
    <ligand>
        <name>a divalent metal cation</name>
        <dbReference type="ChEBI" id="CHEBI:60240"/>
        <label>1</label>
    </ligand>
</feature>
<feature type="binding site" evidence="5">
    <location>
        <position position="335"/>
    </location>
    <ligand>
        <name>a divalent metal cation</name>
        <dbReference type="ChEBI" id="CHEBI:60240"/>
        <label>1</label>
    </ligand>
</feature>
<dbReference type="GO" id="GO:0046872">
    <property type="term" value="F:metal ion binding"/>
    <property type="evidence" value="ECO:0007669"/>
    <property type="project" value="UniProtKB-UniRule"/>
</dbReference>
<accession>A0AAE3HEA6</accession>
<proteinExistence type="inferred from homology"/>
<dbReference type="AlphaFoldDB" id="A0AAE3HEA6"/>
<dbReference type="Gene3D" id="3.40.1390.30">
    <property type="entry name" value="NIF3 (NGG1p interacting factor 3)-like"/>
    <property type="match status" value="2"/>
</dbReference>
<evidence type="ECO:0000313" key="6">
    <source>
        <dbReference type="EMBL" id="MCR1897879.1"/>
    </source>
</evidence>
<evidence type="ECO:0000256" key="2">
    <source>
        <dbReference type="ARBA" id="ARBA00022112"/>
    </source>
</evidence>
<sequence>MAVKCQTIIEVMEQLAPKSLAEQWDNVGLQIGHPRADIQKVLVSLDLTEEVIQEAIAHGANMIITHHPFIFQPLKHIRWDLPTGRLIKELIQHEIVLYAAHTNLDIAQQGLNDMLAQKLSLQNIEILSQTGQEKLYKIVVFVPKGHEEQIRDVLSNKGAGWIGNYSHCTFQTPGTGTFKPLEGTNPFIGNIGKIEYTQEYRLETIVPQSDLSKVIKAMIKAHPYEEVAYDIYPLENQGKVFGIGRIGNLQQPISYEDFLQSIKNILNINRLRLSGPIPSSIKRVALCTGSGAQFMHQAARQGGDVYITGDVKYHEAQQAKDLGICLIDAGHFATEVIVIEGLKNYLDAAFIRDKRDVQVISSKVNKDFFEWK</sequence>
<dbReference type="GO" id="GO:0005737">
    <property type="term" value="C:cytoplasm"/>
    <property type="evidence" value="ECO:0007669"/>
    <property type="project" value="TreeGrafter"/>
</dbReference>
<comment type="caution">
    <text evidence="6">The sequence shown here is derived from an EMBL/GenBank/DDBJ whole genome shotgun (WGS) entry which is preliminary data.</text>
</comment>
<dbReference type="PANTHER" id="PTHR13799">
    <property type="entry name" value="NGG1 INTERACTING FACTOR 3"/>
    <property type="match status" value="1"/>
</dbReference>
<dbReference type="NCBIfam" id="TIGR00486">
    <property type="entry name" value="YbgI_SA1388"/>
    <property type="match status" value="1"/>
</dbReference>
<protein>
    <recommendedName>
        <fullName evidence="2 4">GTP cyclohydrolase 1 type 2 homolog</fullName>
    </recommendedName>
</protein>
<feature type="binding site" evidence="5">
    <location>
        <position position="105"/>
    </location>
    <ligand>
        <name>a divalent metal cation</name>
        <dbReference type="ChEBI" id="CHEBI:60240"/>
        <label>1</label>
    </ligand>
</feature>
<gene>
    <name evidence="6" type="ORF">NSA47_02610</name>
</gene>
<evidence type="ECO:0000256" key="5">
    <source>
        <dbReference type="PIRSR" id="PIRSR602678-1"/>
    </source>
</evidence>
<dbReference type="Gene3D" id="3.30.70.120">
    <property type="match status" value="1"/>
</dbReference>
<name>A0AAE3HEA6_9FIRM</name>
<dbReference type="InterPro" id="IPR017221">
    <property type="entry name" value="DUF34/NIF3_bac"/>
</dbReference>
<evidence type="ECO:0000313" key="7">
    <source>
        <dbReference type="Proteomes" id="UP001205748"/>
    </source>
</evidence>
<evidence type="ECO:0000256" key="1">
    <source>
        <dbReference type="ARBA" id="ARBA00006964"/>
    </source>
</evidence>
<dbReference type="Pfam" id="PF01784">
    <property type="entry name" value="DUF34_NIF3"/>
    <property type="match status" value="1"/>
</dbReference>
<evidence type="ECO:0000256" key="4">
    <source>
        <dbReference type="PIRNR" id="PIRNR037489"/>
    </source>
</evidence>
<organism evidence="6 7">
    <name type="scientific">Irregularibacter muris</name>
    <dbReference type="NCBI Taxonomy" id="1796619"/>
    <lineage>
        <taxon>Bacteria</taxon>
        <taxon>Bacillati</taxon>
        <taxon>Bacillota</taxon>
        <taxon>Clostridia</taxon>
        <taxon>Eubacteriales</taxon>
        <taxon>Eubacteriaceae</taxon>
        <taxon>Irregularibacter</taxon>
    </lineage>
</organism>
<dbReference type="FunFam" id="3.30.70.120:FF:000006">
    <property type="entry name" value="GTP cyclohydrolase 1 type 2 homolog"/>
    <property type="match status" value="1"/>
</dbReference>
<keyword evidence="3 4" id="KW-0479">Metal-binding</keyword>
<dbReference type="RefSeq" id="WP_257529336.1">
    <property type="nucleotide sequence ID" value="NZ_JANKAS010000002.1"/>
</dbReference>
<dbReference type="FunFam" id="3.40.1390.30:FF:000001">
    <property type="entry name" value="GTP cyclohydrolase 1 type 2"/>
    <property type="match status" value="1"/>
</dbReference>
<dbReference type="EMBL" id="JANKAS010000002">
    <property type="protein sequence ID" value="MCR1897879.1"/>
    <property type="molecule type" value="Genomic_DNA"/>
</dbReference>
<dbReference type="SUPFAM" id="SSF102705">
    <property type="entry name" value="NIF3 (NGG1p interacting factor 3)-like"/>
    <property type="match status" value="1"/>
</dbReference>
<reference evidence="6" key="1">
    <citation type="submission" date="2022-07" db="EMBL/GenBank/DDBJ databases">
        <title>Enhanced cultured diversity of the mouse gut microbiota enables custom-made synthetic communities.</title>
        <authorList>
            <person name="Afrizal A."/>
        </authorList>
    </citation>
    <scope>NUCLEOTIDE SEQUENCE</scope>
    <source>
        <strain evidence="6">DSM 28593</strain>
    </source>
</reference>
<dbReference type="Proteomes" id="UP001205748">
    <property type="component" value="Unassembled WGS sequence"/>
</dbReference>
<evidence type="ECO:0000256" key="3">
    <source>
        <dbReference type="ARBA" id="ARBA00022723"/>
    </source>
</evidence>
<feature type="binding site" evidence="5">
    <location>
        <position position="66"/>
    </location>
    <ligand>
        <name>a divalent metal cation</name>
        <dbReference type="ChEBI" id="CHEBI:60240"/>
        <label>1</label>
    </ligand>
</feature>